<reference evidence="2 3" key="1">
    <citation type="submission" date="2015-10" db="EMBL/GenBank/DDBJ databases">
        <title>Genome analyses suggest a sexual origin of heterokaryosis in a supposedly ancient asexual fungus.</title>
        <authorList>
            <person name="Ropars J."/>
            <person name="Sedzielewska K."/>
            <person name="Noel J."/>
            <person name="Charron P."/>
            <person name="Farinelli L."/>
            <person name="Marton T."/>
            <person name="Kruger M."/>
            <person name="Pelin A."/>
            <person name="Brachmann A."/>
            <person name="Corradi N."/>
        </authorList>
    </citation>
    <scope>NUCLEOTIDE SEQUENCE [LARGE SCALE GENOMIC DNA]</scope>
    <source>
        <strain evidence="2 3">A4</strain>
    </source>
</reference>
<dbReference type="VEuPathDB" id="FungiDB:RhiirFUN_008831"/>
<dbReference type="AlphaFoldDB" id="A0A2I1FU61"/>
<evidence type="ECO:0000313" key="3">
    <source>
        <dbReference type="Proteomes" id="UP000234323"/>
    </source>
</evidence>
<keyword evidence="1" id="KW-0472">Membrane</keyword>
<accession>A0A2I1FU61</accession>
<feature type="transmembrane region" description="Helical" evidence="1">
    <location>
        <begin position="36"/>
        <end position="55"/>
    </location>
</feature>
<gene>
    <name evidence="2" type="ORF">RhiirA4_450772</name>
</gene>
<name>A0A2I1FU61_9GLOM</name>
<keyword evidence="1" id="KW-1133">Transmembrane helix</keyword>
<dbReference type="Proteomes" id="UP000234323">
    <property type="component" value="Unassembled WGS sequence"/>
</dbReference>
<sequence length="186" mass="21177">MNPATTVKPIVIVASKVTEEPIKPNKSMFHHVKHPILKSVLVALISIGHCNIPTITQLLDGGYRSSANISISHPIIIFNFKFICILFYSFLYLIMLYCTLLLEMRWSFLKNQNLGLRVVLRSFDLSICQSVDLSDSKPSGLDLDEDTNDSSSTISIIHYLWIGHPDFYIEIHSDGRPDHPFIYRLD</sequence>
<dbReference type="EMBL" id="LLXI01000012">
    <property type="protein sequence ID" value="PKY37853.1"/>
    <property type="molecule type" value="Genomic_DNA"/>
</dbReference>
<keyword evidence="3" id="KW-1185">Reference proteome</keyword>
<organism evidence="2 3">
    <name type="scientific">Rhizophagus irregularis</name>
    <dbReference type="NCBI Taxonomy" id="588596"/>
    <lineage>
        <taxon>Eukaryota</taxon>
        <taxon>Fungi</taxon>
        <taxon>Fungi incertae sedis</taxon>
        <taxon>Mucoromycota</taxon>
        <taxon>Glomeromycotina</taxon>
        <taxon>Glomeromycetes</taxon>
        <taxon>Glomerales</taxon>
        <taxon>Glomeraceae</taxon>
        <taxon>Rhizophagus</taxon>
    </lineage>
</organism>
<evidence type="ECO:0000313" key="2">
    <source>
        <dbReference type="EMBL" id="PKY37853.1"/>
    </source>
</evidence>
<proteinExistence type="predicted"/>
<keyword evidence="1" id="KW-0812">Transmembrane</keyword>
<feature type="transmembrane region" description="Helical" evidence="1">
    <location>
        <begin position="75"/>
        <end position="102"/>
    </location>
</feature>
<protein>
    <submittedName>
        <fullName evidence="2">Uncharacterized protein</fullName>
    </submittedName>
</protein>
<comment type="caution">
    <text evidence="2">The sequence shown here is derived from an EMBL/GenBank/DDBJ whole genome shotgun (WGS) entry which is preliminary data.</text>
</comment>
<evidence type="ECO:0000256" key="1">
    <source>
        <dbReference type="SAM" id="Phobius"/>
    </source>
</evidence>